<reference evidence="2 3" key="1">
    <citation type="submission" date="2019-12" db="EMBL/GenBank/DDBJ databases">
        <title>Genomic-based taxomic classification of the family Erythrobacteraceae.</title>
        <authorList>
            <person name="Xu L."/>
        </authorList>
    </citation>
    <scope>NUCLEOTIDE SEQUENCE [LARGE SCALE GENOMIC DNA]</scope>
    <source>
        <strain evidence="2 3">H32</strain>
    </source>
</reference>
<accession>A0ABW9UYV3</accession>
<proteinExistence type="predicted"/>
<keyword evidence="1" id="KW-0732">Signal</keyword>
<keyword evidence="3" id="KW-1185">Reference proteome</keyword>
<protein>
    <recommendedName>
        <fullName evidence="4">Lipoprotein</fullName>
    </recommendedName>
</protein>
<evidence type="ECO:0000256" key="1">
    <source>
        <dbReference type="SAM" id="SignalP"/>
    </source>
</evidence>
<evidence type="ECO:0000313" key="2">
    <source>
        <dbReference type="EMBL" id="MXO68552.1"/>
    </source>
</evidence>
<dbReference type="Proteomes" id="UP000444401">
    <property type="component" value="Unassembled WGS sequence"/>
</dbReference>
<feature type="signal peptide" evidence="1">
    <location>
        <begin position="1"/>
        <end position="22"/>
    </location>
</feature>
<gene>
    <name evidence="2" type="ORF">GRI72_06900</name>
</gene>
<comment type="caution">
    <text evidence="2">The sequence shown here is derived from an EMBL/GenBank/DDBJ whole genome shotgun (WGS) entry which is preliminary data.</text>
</comment>
<name>A0ABW9UYV3_9SPHN</name>
<organism evidence="2 3">
    <name type="scientific">Pelagerythrobacter marinus</name>
    <dbReference type="NCBI Taxonomy" id="538382"/>
    <lineage>
        <taxon>Bacteria</taxon>
        <taxon>Pseudomonadati</taxon>
        <taxon>Pseudomonadota</taxon>
        <taxon>Alphaproteobacteria</taxon>
        <taxon>Sphingomonadales</taxon>
        <taxon>Erythrobacteraceae</taxon>
        <taxon>Pelagerythrobacter</taxon>
    </lineage>
</organism>
<evidence type="ECO:0000313" key="3">
    <source>
        <dbReference type="Proteomes" id="UP000444401"/>
    </source>
</evidence>
<sequence>MRARSRTLAFAACLALAGCVQPAPEPTPAPPTPTPTPEPAPPPVVQPTYDNWMDAPATPGDWHFRMAEGRSQAVFGPTSGAAAFALTCNRAQRTVTLTRAGAPGAEPAMHIRTETRDRTVPAAAGTSQTLAATLPANDPLLAAMAFSKGRFAVETPGLPTLYIPAWPEVTRVIEDCL</sequence>
<dbReference type="EMBL" id="WTYO01000002">
    <property type="protein sequence ID" value="MXO68552.1"/>
    <property type="molecule type" value="Genomic_DNA"/>
</dbReference>
<evidence type="ECO:0008006" key="4">
    <source>
        <dbReference type="Google" id="ProtNLM"/>
    </source>
</evidence>
<feature type="chain" id="PRO_5045892473" description="Lipoprotein" evidence="1">
    <location>
        <begin position="23"/>
        <end position="177"/>
    </location>
</feature>
<dbReference type="PROSITE" id="PS51257">
    <property type="entry name" value="PROKAR_LIPOPROTEIN"/>
    <property type="match status" value="1"/>
</dbReference>